<evidence type="ECO:0000313" key="1">
    <source>
        <dbReference type="EMBL" id="QZE15319.1"/>
    </source>
</evidence>
<name>A0AC61NPT4_9BACT</name>
<proteinExistence type="predicted"/>
<protein>
    <submittedName>
        <fullName evidence="1">GH92 family glycosyl hydrolase</fullName>
        <ecNumber evidence="1">3.2.1.-</ecNumber>
    </submittedName>
</protein>
<accession>A0AC61NPT4</accession>
<dbReference type="Proteomes" id="UP000826212">
    <property type="component" value="Chromosome"/>
</dbReference>
<dbReference type="EMBL" id="CP081303">
    <property type="protein sequence ID" value="QZE15319.1"/>
    <property type="molecule type" value="Genomic_DNA"/>
</dbReference>
<reference evidence="1" key="1">
    <citation type="submission" date="2021-08" db="EMBL/GenBank/DDBJ databases">
        <title>Novel anaerobic bacterium isolated from sea squirt in East Sea, Republic of Korea.</title>
        <authorList>
            <person name="Nguyen T.H."/>
            <person name="Li Z."/>
            <person name="Lee Y.-J."/>
            <person name="Ko J."/>
            <person name="Kim S.-G."/>
        </authorList>
    </citation>
    <scope>NUCLEOTIDE SEQUENCE</scope>
    <source>
        <strain evidence="1">KCTC 25031</strain>
    </source>
</reference>
<keyword evidence="1" id="KW-0378">Hydrolase</keyword>
<sequence>MLLLGFYRVYLDNFHIQTSLTASTRIGVHQYQYDNAKERKVKIDLGFTLQQDWGHKPKMSEIKIVNDHTIEGVKRTSGWAYDHRVAFRAEFSEPFVKHVVHAKGADKQSTFAEERDLELELQFDESNRPLTVKVAISPVDVEGAAKNMIAEGTSWDFNVYKKKAEMLWEKQLSSIQIETKDLSVKRVFYTALYHSMIAPFIYQDVDGRFLSMKREVKKAAPGQTNYSVYSLWDTFRALHPLLTIIEPKRSSEFAANLVRKSQEGGILPKWPLASNYTGTMVGYPAVSVLADAVAKNLYHGDPKVLMNAVVKASTYRPEILDSIVEPRGERVMSKHIYYKEKYGIIPTDSISKSVSNGLEMSYYDWCISTIAKNYDAEDIAKAYQTKAEYYKNYFDRTTGFMRGKNADGSWRTPFDPKYSSHEHSDYTEGNAYQWSFLAPHDPKGLVMLYGGEDRFEAKLDTLFHTSSEISGKEASGDITGLIGQYAHGNEPSHHMAYLYLWTHAPYKTAEILDEIMHRFYPDSTDGIIGNEDCGQMSAWYVMNALGFYQVCPGDPVYHLGRPLVDKASIKLNNKMFDIIVYNNNSKNIYIQKVLLNGTALQKPFFTHQDLVKGGKIEFFMGDTPKASLSML</sequence>
<gene>
    <name evidence="1" type="ORF">K4L44_05660</name>
</gene>
<keyword evidence="2" id="KW-1185">Reference proteome</keyword>
<dbReference type="EC" id="3.2.1.-" evidence="1"/>
<keyword evidence="1" id="KW-0326">Glycosidase</keyword>
<evidence type="ECO:0000313" key="2">
    <source>
        <dbReference type="Proteomes" id="UP000826212"/>
    </source>
</evidence>
<organism evidence="1 2">
    <name type="scientific">Halosquirtibacter laminarini</name>
    <dbReference type="NCBI Taxonomy" id="3374600"/>
    <lineage>
        <taxon>Bacteria</taxon>
        <taxon>Pseudomonadati</taxon>
        <taxon>Bacteroidota</taxon>
        <taxon>Bacteroidia</taxon>
        <taxon>Marinilabiliales</taxon>
        <taxon>Prolixibacteraceae</taxon>
        <taxon>Halosquirtibacter</taxon>
    </lineage>
</organism>